<dbReference type="Gene3D" id="1.10.357.10">
    <property type="entry name" value="Tetracycline Repressor, domain 2"/>
    <property type="match status" value="1"/>
</dbReference>
<organism evidence="6 7">
    <name type="scientific">Catenuloplanes niger</name>
    <dbReference type="NCBI Taxonomy" id="587534"/>
    <lineage>
        <taxon>Bacteria</taxon>
        <taxon>Bacillati</taxon>
        <taxon>Actinomycetota</taxon>
        <taxon>Actinomycetes</taxon>
        <taxon>Micromonosporales</taxon>
        <taxon>Micromonosporaceae</taxon>
        <taxon>Catenuloplanes</taxon>
    </lineage>
</organism>
<dbReference type="PRINTS" id="PR00455">
    <property type="entry name" value="HTHTETR"/>
</dbReference>
<dbReference type="InterPro" id="IPR009057">
    <property type="entry name" value="Homeodomain-like_sf"/>
</dbReference>
<comment type="caution">
    <text evidence="6">The sequence shown here is derived from an EMBL/GenBank/DDBJ whole genome shotgun (WGS) entry which is preliminary data.</text>
</comment>
<dbReference type="EMBL" id="JAVDYC010000001">
    <property type="protein sequence ID" value="MDR7326772.1"/>
    <property type="molecule type" value="Genomic_DNA"/>
</dbReference>
<feature type="DNA-binding region" description="H-T-H motif" evidence="4">
    <location>
        <begin position="29"/>
        <end position="48"/>
    </location>
</feature>
<evidence type="ECO:0000256" key="3">
    <source>
        <dbReference type="ARBA" id="ARBA00023163"/>
    </source>
</evidence>
<sequence length="188" mass="19768">MRRTPGEARRRLLDAALGLYARHGVGGTSLQMIADELGVTKAAVYHQFATKEEIAVAVLQPAVDALAAVADVAEAQPTRAGRRETAVTGVVGLIVANRERASVLSGDPAMAALIRAHPDLAVQARRLKAAIFGAAVDAPEARVAATVLAGGMATAGRDPSLADLTDDNLRVHLLTLARRLLRMRVPHH</sequence>
<reference evidence="6 7" key="1">
    <citation type="submission" date="2023-07" db="EMBL/GenBank/DDBJ databases">
        <title>Sequencing the genomes of 1000 actinobacteria strains.</title>
        <authorList>
            <person name="Klenk H.-P."/>
        </authorList>
    </citation>
    <scope>NUCLEOTIDE SEQUENCE [LARGE SCALE GENOMIC DNA]</scope>
    <source>
        <strain evidence="6 7">DSM 44711</strain>
    </source>
</reference>
<accession>A0AAE4CWT3</accession>
<protein>
    <submittedName>
        <fullName evidence="6">AcrR family transcriptional regulator</fullName>
    </submittedName>
</protein>
<keyword evidence="7" id="KW-1185">Reference proteome</keyword>
<evidence type="ECO:0000256" key="4">
    <source>
        <dbReference type="PROSITE-ProRule" id="PRU00335"/>
    </source>
</evidence>
<dbReference type="SUPFAM" id="SSF46689">
    <property type="entry name" value="Homeodomain-like"/>
    <property type="match status" value="1"/>
</dbReference>
<dbReference type="RefSeq" id="WP_374727938.1">
    <property type="nucleotide sequence ID" value="NZ_JAVDYC010000001.1"/>
</dbReference>
<evidence type="ECO:0000256" key="1">
    <source>
        <dbReference type="ARBA" id="ARBA00023015"/>
    </source>
</evidence>
<evidence type="ECO:0000313" key="6">
    <source>
        <dbReference type="EMBL" id="MDR7326772.1"/>
    </source>
</evidence>
<dbReference type="GO" id="GO:0000976">
    <property type="term" value="F:transcription cis-regulatory region binding"/>
    <property type="evidence" value="ECO:0007669"/>
    <property type="project" value="TreeGrafter"/>
</dbReference>
<dbReference type="PANTHER" id="PTHR30055">
    <property type="entry name" value="HTH-TYPE TRANSCRIPTIONAL REGULATOR RUTR"/>
    <property type="match status" value="1"/>
</dbReference>
<evidence type="ECO:0000259" key="5">
    <source>
        <dbReference type="PROSITE" id="PS50977"/>
    </source>
</evidence>
<dbReference type="Proteomes" id="UP001183629">
    <property type="component" value="Unassembled WGS sequence"/>
</dbReference>
<name>A0AAE4CWT3_9ACTN</name>
<dbReference type="InterPro" id="IPR001647">
    <property type="entry name" value="HTH_TetR"/>
</dbReference>
<feature type="domain" description="HTH tetR-type" evidence="5">
    <location>
        <begin position="6"/>
        <end position="66"/>
    </location>
</feature>
<evidence type="ECO:0000256" key="2">
    <source>
        <dbReference type="ARBA" id="ARBA00023125"/>
    </source>
</evidence>
<dbReference type="PANTHER" id="PTHR30055:SF151">
    <property type="entry name" value="TRANSCRIPTIONAL REGULATORY PROTEIN"/>
    <property type="match status" value="1"/>
</dbReference>
<dbReference type="InterPro" id="IPR050109">
    <property type="entry name" value="HTH-type_TetR-like_transc_reg"/>
</dbReference>
<dbReference type="GO" id="GO:0003700">
    <property type="term" value="F:DNA-binding transcription factor activity"/>
    <property type="evidence" value="ECO:0007669"/>
    <property type="project" value="TreeGrafter"/>
</dbReference>
<dbReference type="PROSITE" id="PS50977">
    <property type="entry name" value="HTH_TETR_2"/>
    <property type="match status" value="1"/>
</dbReference>
<proteinExistence type="predicted"/>
<evidence type="ECO:0000313" key="7">
    <source>
        <dbReference type="Proteomes" id="UP001183629"/>
    </source>
</evidence>
<keyword evidence="1" id="KW-0805">Transcription regulation</keyword>
<keyword evidence="3" id="KW-0804">Transcription</keyword>
<keyword evidence="2 4" id="KW-0238">DNA-binding</keyword>
<dbReference type="AlphaFoldDB" id="A0AAE4CWT3"/>
<dbReference type="Pfam" id="PF00440">
    <property type="entry name" value="TetR_N"/>
    <property type="match status" value="1"/>
</dbReference>
<gene>
    <name evidence="6" type="ORF">J2S44_007022</name>
</gene>